<reference evidence="1 2" key="1">
    <citation type="submission" date="2021-02" db="EMBL/GenBank/DDBJ databases">
        <title>Complete genome of Desulfoluna sp. strain ASN36.</title>
        <authorList>
            <person name="Takahashi A."/>
            <person name="Kojima H."/>
            <person name="Fukui M."/>
        </authorList>
    </citation>
    <scope>NUCLEOTIDE SEQUENCE [LARGE SCALE GENOMIC DNA]</scope>
    <source>
        <strain evidence="1 2">ASN36</strain>
    </source>
</reference>
<dbReference type="Proteomes" id="UP001320148">
    <property type="component" value="Chromosome"/>
</dbReference>
<proteinExistence type="predicted"/>
<evidence type="ECO:0000313" key="1">
    <source>
        <dbReference type="EMBL" id="BCS97542.1"/>
    </source>
</evidence>
<evidence type="ECO:0000313" key="2">
    <source>
        <dbReference type="Proteomes" id="UP001320148"/>
    </source>
</evidence>
<sequence length="129" mass="14607">MNDQQINKADSLVLIRMEVTDTLQIWVEESRACNHRSNSTPELFHIAFPGEIMAMSNLNASYTRAGDSGTYTGKCVRTYDASPFLDYVRTETYAASTMTHPLHHFRIVTEENIIDVITITPPQIEKISL</sequence>
<keyword evidence="2" id="KW-1185">Reference proteome</keyword>
<accession>A0ABM7PJG7</accession>
<protein>
    <submittedName>
        <fullName evidence="1">Uncharacterized protein</fullName>
    </submittedName>
</protein>
<organism evidence="1 2">
    <name type="scientific">Desulfoluna limicola</name>
    <dbReference type="NCBI Taxonomy" id="2810562"/>
    <lineage>
        <taxon>Bacteria</taxon>
        <taxon>Pseudomonadati</taxon>
        <taxon>Thermodesulfobacteriota</taxon>
        <taxon>Desulfobacteria</taxon>
        <taxon>Desulfobacterales</taxon>
        <taxon>Desulfolunaceae</taxon>
        <taxon>Desulfoluna</taxon>
    </lineage>
</organism>
<name>A0ABM7PJG7_9BACT</name>
<gene>
    <name evidence="1" type="ORF">DSLASN_31740</name>
</gene>
<dbReference type="EMBL" id="AP024488">
    <property type="protein sequence ID" value="BCS97542.1"/>
    <property type="molecule type" value="Genomic_DNA"/>
</dbReference>
<dbReference type="RefSeq" id="WP_236888957.1">
    <property type="nucleotide sequence ID" value="NZ_AP024488.1"/>
</dbReference>